<protein>
    <recommendedName>
        <fullName evidence="3">BTB domain-containing protein</fullName>
    </recommendedName>
</protein>
<reference evidence="1" key="2">
    <citation type="journal article" date="2022" name="Microb. Genom.">
        <title>A chromosome-scale genome assembly of the tomato pathogen Cladosporium fulvum reveals a compartmentalized genome architecture and the presence of a dispensable chromosome.</title>
        <authorList>
            <person name="Zaccaron A.Z."/>
            <person name="Chen L.H."/>
            <person name="Samaras A."/>
            <person name="Stergiopoulos I."/>
        </authorList>
    </citation>
    <scope>NUCLEOTIDE SEQUENCE</scope>
    <source>
        <strain evidence="1">Race5_Kim</strain>
    </source>
</reference>
<dbReference type="RefSeq" id="XP_047761111.1">
    <property type="nucleotide sequence ID" value="XM_047903942.1"/>
</dbReference>
<evidence type="ECO:0000313" key="1">
    <source>
        <dbReference type="EMBL" id="UJO16745.1"/>
    </source>
</evidence>
<proteinExistence type="predicted"/>
<organism evidence="1 2">
    <name type="scientific">Passalora fulva</name>
    <name type="common">Tomato leaf mold</name>
    <name type="synonym">Cladosporium fulvum</name>
    <dbReference type="NCBI Taxonomy" id="5499"/>
    <lineage>
        <taxon>Eukaryota</taxon>
        <taxon>Fungi</taxon>
        <taxon>Dikarya</taxon>
        <taxon>Ascomycota</taxon>
        <taxon>Pezizomycotina</taxon>
        <taxon>Dothideomycetes</taxon>
        <taxon>Dothideomycetidae</taxon>
        <taxon>Mycosphaerellales</taxon>
        <taxon>Mycosphaerellaceae</taxon>
        <taxon>Fulvia</taxon>
    </lineage>
</organism>
<dbReference type="AlphaFoldDB" id="A0A9Q8LFX0"/>
<keyword evidence="2" id="KW-1185">Reference proteome</keyword>
<dbReference type="EMBL" id="CP090166">
    <property type="protein sequence ID" value="UJO16745.1"/>
    <property type="molecule type" value="Genomic_DNA"/>
</dbReference>
<name>A0A9Q8LFX0_PASFU</name>
<evidence type="ECO:0008006" key="3">
    <source>
        <dbReference type="Google" id="ProtNLM"/>
    </source>
</evidence>
<sequence length="231" mass="25625">MATSTQDPVLEHLGAITLELPLALVQLEGGDMVIHLSHEPEDVLVVHSKVLAAASQRLRSRFSKDWQKAKVATTVTTNAGTNLPIYTYRLLYDDAAFTISDEDKSMEWPTEETSRDDRGIISTEPIYINTFCHSSLASGVPTLNERRTDRSEGWCRTVKGVTTSVERENSIRAHKIAFALLHQMVVDLSDSPIGTVVVDVANVIALAEYYDFLPCIASAIEVLLSEHPKMW</sequence>
<dbReference type="Proteomes" id="UP000756132">
    <property type="component" value="Chromosome 4"/>
</dbReference>
<reference evidence="1" key="1">
    <citation type="submission" date="2021-12" db="EMBL/GenBank/DDBJ databases">
        <authorList>
            <person name="Zaccaron A."/>
            <person name="Stergiopoulos I."/>
        </authorList>
    </citation>
    <scope>NUCLEOTIDE SEQUENCE</scope>
    <source>
        <strain evidence="1">Race5_Kim</strain>
    </source>
</reference>
<dbReference type="OrthoDB" id="3649940at2759"/>
<dbReference type="GeneID" id="71984672"/>
<gene>
    <name evidence="1" type="ORF">CLAFUR5_04794</name>
</gene>
<accession>A0A9Q8LFX0</accession>
<dbReference type="KEGG" id="ffu:CLAFUR5_04794"/>
<evidence type="ECO:0000313" key="2">
    <source>
        <dbReference type="Proteomes" id="UP000756132"/>
    </source>
</evidence>